<gene>
    <name evidence="1" type="ORF">IAC43_07075</name>
</gene>
<name>A0A9D1KT75_9FIRM</name>
<evidence type="ECO:0000313" key="1">
    <source>
        <dbReference type="EMBL" id="HIT94932.1"/>
    </source>
</evidence>
<evidence type="ECO:0000313" key="2">
    <source>
        <dbReference type="Proteomes" id="UP000824160"/>
    </source>
</evidence>
<comment type="caution">
    <text evidence="1">The sequence shown here is derived from an EMBL/GenBank/DDBJ whole genome shotgun (WGS) entry which is preliminary data.</text>
</comment>
<reference evidence="1" key="1">
    <citation type="submission" date="2020-10" db="EMBL/GenBank/DDBJ databases">
        <authorList>
            <person name="Gilroy R."/>
        </authorList>
    </citation>
    <scope>NUCLEOTIDE SEQUENCE</scope>
    <source>
        <strain evidence="1">ChiBcec7-5410</strain>
    </source>
</reference>
<protein>
    <submittedName>
        <fullName evidence="1">Uncharacterized protein</fullName>
    </submittedName>
</protein>
<accession>A0A9D1KT75</accession>
<dbReference type="EMBL" id="DVLW01000193">
    <property type="protein sequence ID" value="HIT94932.1"/>
    <property type="molecule type" value="Genomic_DNA"/>
</dbReference>
<dbReference type="AlphaFoldDB" id="A0A9D1KT75"/>
<dbReference type="Proteomes" id="UP000824160">
    <property type="component" value="Unassembled WGS sequence"/>
</dbReference>
<proteinExistence type="predicted"/>
<sequence>MNFDMQKGQQGALSDNSQLGEMDRTLIRILASRTGADPRKLEADFRRGDLSALLSSLPKDSQNKVSEILSDPAKAAAAKKAAEKAVQSDAIGRMMKKKPGQR</sequence>
<reference evidence="1" key="2">
    <citation type="journal article" date="2021" name="PeerJ">
        <title>Extensive microbial diversity within the chicken gut microbiome revealed by metagenomics and culture.</title>
        <authorList>
            <person name="Gilroy R."/>
            <person name="Ravi A."/>
            <person name="Getino M."/>
            <person name="Pursley I."/>
            <person name="Horton D.L."/>
            <person name="Alikhan N.F."/>
            <person name="Baker D."/>
            <person name="Gharbi K."/>
            <person name="Hall N."/>
            <person name="Watson M."/>
            <person name="Adriaenssens E.M."/>
            <person name="Foster-Nyarko E."/>
            <person name="Jarju S."/>
            <person name="Secka A."/>
            <person name="Antonio M."/>
            <person name="Oren A."/>
            <person name="Chaudhuri R.R."/>
            <person name="La Ragione R."/>
            <person name="Hildebrand F."/>
            <person name="Pallen M.J."/>
        </authorList>
    </citation>
    <scope>NUCLEOTIDE SEQUENCE</scope>
    <source>
        <strain evidence="1">ChiBcec7-5410</strain>
    </source>
</reference>
<organism evidence="1 2">
    <name type="scientific">Candidatus Faecivivens stercoripullorum</name>
    <dbReference type="NCBI Taxonomy" id="2840805"/>
    <lineage>
        <taxon>Bacteria</taxon>
        <taxon>Bacillati</taxon>
        <taxon>Bacillota</taxon>
        <taxon>Clostridia</taxon>
        <taxon>Eubacteriales</taxon>
        <taxon>Oscillospiraceae</taxon>
        <taxon>Oscillospiraceae incertae sedis</taxon>
        <taxon>Candidatus Faecivivens</taxon>
    </lineage>
</organism>